<dbReference type="SMART" id="SM00089">
    <property type="entry name" value="PKD"/>
    <property type="match status" value="1"/>
</dbReference>
<dbReference type="KEGG" id="ise:JBKA6_0308"/>
<name>A0A1J1DWU5_9FLAO</name>
<accession>A0A1J1DWU5</accession>
<dbReference type="InterPro" id="IPR035986">
    <property type="entry name" value="PKD_dom_sf"/>
</dbReference>
<reference evidence="2 3" key="1">
    <citation type="submission" date="2014-03" db="EMBL/GenBank/DDBJ databases">
        <title>complete genome sequence of Flavobacteriaceae bacterium JBKA-6.</title>
        <authorList>
            <person name="Takano T."/>
            <person name="Nakamura Y."/>
            <person name="Takuma S."/>
            <person name="Yasuike M."/>
            <person name="Matsuyama T."/>
            <person name="Sakai T."/>
            <person name="Fujiwara A."/>
            <person name="Kimoto K."/>
            <person name="Fukuda Y."/>
            <person name="Kondo H."/>
            <person name="Hirono I."/>
            <person name="Nakayasu C."/>
        </authorList>
    </citation>
    <scope>NUCLEOTIDE SEQUENCE [LARGE SCALE GENOMIC DNA]</scope>
    <source>
        <strain evidence="2 3">JBKA-6</strain>
    </source>
</reference>
<dbReference type="InterPro" id="IPR000601">
    <property type="entry name" value="PKD_dom"/>
</dbReference>
<dbReference type="InterPro" id="IPR011044">
    <property type="entry name" value="Quino_amine_DH_bsu"/>
</dbReference>
<evidence type="ECO:0000259" key="1">
    <source>
        <dbReference type="PROSITE" id="PS50093"/>
    </source>
</evidence>
<keyword evidence="3" id="KW-1185">Reference proteome</keyword>
<proteinExistence type="predicted"/>
<feature type="domain" description="PKD" evidence="1">
    <location>
        <begin position="447"/>
        <end position="497"/>
    </location>
</feature>
<dbReference type="PROSITE" id="PS50093">
    <property type="entry name" value="PKD"/>
    <property type="match status" value="1"/>
</dbReference>
<organism evidence="2 3">
    <name type="scientific">Ichthyobacterium seriolicida</name>
    <dbReference type="NCBI Taxonomy" id="242600"/>
    <lineage>
        <taxon>Bacteria</taxon>
        <taxon>Pseudomonadati</taxon>
        <taxon>Bacteroidota</taxon>
        <taxon>Flavobacteriia</taxon>
        <taxon>Flavobacteriales</taxon>
        <taxon>Ichthyobacteriaceae</taxon>
        <taxon>Ichthyobacterium</taxon>
    </lineage>
</organism>
<dbReference type="SUPFAM" id="SSF49299">
    <property type="entry name" value="PKD domain"/>
    <property type="match status" value="1"/>
</dbReference>
<dbReference type="CDD" id="cd00146">
    <property type="entry name" value="PKD"/>
    <property type="match status" value="1"/>
</dbReference>
<dbReference type="InterPro" id="IPR026341">
    <property type="entry name" value="T9SS_type_B"/>
</dbReference>
<evidence type="ECO:0000313" key="2">
    <source>
        <dbReference type="EMBL" id="BAV94321.1"/>
    </source>
</evidence>
<dbReference type="Pfam" id="PF00801">
    <property type="entry name" value="PKD"/>
    <property type="match status" value="1"/>
</dbReference>
<dbReference type="Proteomes" id="UP000243197">
    <property type="component" value="Chromosome"/>
</dbReference>
<dbReference type="AlphaFoldDB" id="A0A1J1DWU5"/>
<protein>
    <recommendedName>
        <fullName evidence="1">PKD domain-containing protein</fullName>
    </recommendedName>
</protein>
<dbReference type="EMBL" id="AP014564">
    <property type="protein sequence ID" value="BAV94321.1"/>
    <property type="molecule type" value="Genomic_DNA"/>
</dbReference>
<dbReference type="OrthoDB" id="9765926at2"/>
<dbReference type="Gene3D" id="2.60.40.10">
    <property type="entry name" value="Immunoglobulins"/>
    <property type="match status" value="1"/>
</dbReference>
<gene>
    <name evidence="2" type="ORF">JBKA6_0308</name>
</gene>
<dbReference type="InterPro" id="IPR013783">
    <property type="entry name" value="Ig-like_fold"/>
</dbReference>
<sequence>MKFNNRIFFISLLVAFTVSFSYAQRGRAYNWHFGQKADITFGDAYETPSIETKGNSNLISPEACASISSVLGELLFYTDGNKVWKADNTEMAGSLLSGANNNTQTIIVPIPKAAGSTDDKYYVFYIDSNSKCKYAIVDMTTGGGNIESKDTDLFTGDYNGVSLTHKMAVIEHYDQSSFWLVLHERNSRRFFSYKISSTGIDPEPVVTSIGKKHINPEGYMKASRDGKLLGLVVPNVLGRDGKVIVESDYTISAKNRGFIEVFGFNNRIGKLTSRSSLNKFSSHEYNGEVKENENYGYYGLEFSPNSKFLYVTERYSGNLFQVDLDKVNNIISIPSASVDNPGDSSYANALQLGPDNKIYAAMFNPTTPAIPPVVDEKIGVIESPDSEYTPAFNYNDQAQNLAVNKKSREGLPSFVSTFFYDFSSRDYCVGGKTKFKTSIAPEYKAYYGWDFGDGSPSVSGFADSSTRDVIVEHQYANEGTYKVTLTLVEAVSSESVTFSQDIIVKSPINIPAKEIIACAGSSGNEILTSEYSAYGSYLWSTGEKTRSIVVDKSGTYTVEIIDENECVNTEVFNVTVGPPNSVSEKEIRMCSPNMAVLTSSLDSVTYLWSTRAKENTKSIKVYKPGNYSVTTYSKKTNCTIVETFKVLPFKGRLKFVKRLLGRNLFIDKELNAESPYSYYLDDTKLKLEDIRKGLYLNPGTYVLTLEDNRGCTYSEKIEIPKIYAPKVFTPNGDGKNDFWEISGIEDYPDAEIVVADRTGKILRRYNGRDEHWNGLYNGILLPVATYWYVIKLDEKEYRGSVSIIK</sequence>
<dbReference type="SUPFAM" id="SSF50969">
    <property type="entry name" value="YVTN repeat-like/Quinoprotein amine dehydrogenase"/>
    <property type="match status" value="1"/>
</dbReference>
<dbReference type="Pfam" id="PF13585">
    <property type="entry name" value="CHU_C"/>
    <property type="match status" value="1"/>
</dbReference>
<dbReference type="RefSeq" id="WP_096685204.1">
    <property type="nucleotide sequence ID" value="NZ_AP014564.1"/>
</dbReference>
<evidence type="ECO:0000313" key="3">
    <source>
        <dbReference type="Proteomes" id="UP000243197"/>
    </source>
</evidence>
<dbReference type="NCBIfam" id="TIGR04131">
    <property type="entry name" value="Bac_Flav_CTERM"/>
    <property type="match status" value="1"/>
</dbReference>
<dbReference type="InterPro" id="IPR022409">
    <property type="entry name" value="PKD/Chitinase_dom"/>
</dbReference>